<evidence type="ECO:0000313" key="3">
    <source>
        <dbReference type="EMBL" id="EKX39707.1"/>
    </source>
</evidence>
<organism evidence="3">
    <name type="scientific">Guillardia theta (strain CCMP2712)</name>
    <name type="common">Cryptophyte</name>
    <dbReference type="NCBI Taxonomy" id="905079"/>
    <lineage>
        <taxon>Eukaryota</taxon>
        <taxon>Cryptophyceae</taxon>
        <taxon>Pyrenomonadales</taxon>
        <taxon>Geminigeraceae</taxon>
        <taxon>Guillardia</taxon>
    </lineage>
</organism>
<evidence type="ECO:0000313" key="5">
    <source>
        <dbReference type="Proteomes" id="UP000011087"/>
    </source>
</evidence>
<name>L1IUB5_GUITC</name>
<feature type="region of interest" description="Disordered" evidence="1">
    <location>
        <begin position="62"/>
        <end position="84"/>
    </location>
</feature>
<dbReference type="GeneID" id="17296478"/>
<dbReference type="EMBL" id="JH993037">
    <property type="protein sequence ID" value="EKX39707.1"/>
    <property type="molecule type" value="Genomic_DNA"/>
</dbReference>
<dbReference type="KEGG" id="gtt:GUITHDRAFT_154349"/>
<keyword evidence="5" id="KW-1185">Reference proteome</keyword>
<reference evidence="5" key="2">
    <citation type="submission" date="2012-11" db="EMBL/GenBank/DDBJ databases">
        <authorList>
            <person name="Kuo A."/>
            <person name="Curtis B.A."/>
            <person name="Tanifuji G."/>
            <person name="Burki F."/>
            <person name="Gruber A."/>
            <person name="Irimia M."/>
            <person name="Maruyama S."/>
            <person name="Arias M.C."/>
            <person name="Ball S.G."/>
            <person name="Gile G.H."/>
            <person name="Hirakawa Y."/>
            <person name="Hopkins J.F."/>
            <person name="Rensing S.A."/>
            <person name="Schmutz J."/>
            <person name="Symeonidi A."/>
            <person name="Elias M."/>
            <person name="Eveleigh R.J."/>
            <person name="Herman E.K."/>
            <person name="Klute M.J."/>
            <person name="Nakayama T."/>
            <person name="Obornik M."/>
            <person name="Reyes-Prieto A."/>
            <person name="Armbrust E.V."/>
            <person name="Aves S.J."/>
            <person name="Beiko R.G."/>
            <person name="Coutinho P."/>
            <person name="Dacks J.B."/>
            <person name="Durnford D.G."/>
            <person name="Fast N.M."/>
            <person name="Green B.R."/>
            <person name="Grisdale C."/>
            <person name="Hempe F."/>
            <person name="Henrissat B."/>
            <person name="Hoppner M.P."/>
            <person name="Ishida K.-I."/>
            <person name="Kim E."/>
            <person name="Koreny L."/>
            <person name="Kroth P.G."/>
            <person name="Liu Y."/>
            <person name="Malik S.-B."/>
            <person name="Maier U.G."/>
            <person name="McRose D."/>
            <person name="Mock T."/>
            <person name="Neilson J.A."/>
            <person name="Onodera N.T."/>
            <person name="Poole A.M."/>
            <person name="Pritham E.J."/>
            <person name="Richards T.A."/>
            <person name="Rocap G."/>
            <person name="Roy S.W."/>
            <person name="Sarai C."/>
            <person name="Schaack S."/>
            <person name="Shirato S."/>
            <person name="Slamovits C.H."/>
            <person name="Spencer D.F."/>
            <person name="Suzuki S."/>
            <person name="Worden A.Z."/>
            <person name="Zauner S."/>
            <person name="Barry K."/>
            <person name="Bell C."/>
            <person name="Bharti A.K."/>
            <person name="Crow J.A."/>
            <person name="Grimwood J."/>
            <person name="Kramer R."/>
            <person name="Lindquist E."/>
            <person name="Lucas S."/>
            <person name="Salamov A."/>
            <person name="McFadden G.I."/>
            <person name="Lane C.E."/>
            <person name="Keeling P.J."/>
            <person name="Gray M.W."/>
            <person name="Grigoriev I.V."/>
            <person name="Archibald J.M."/>
        </authorList>
    </citation>
    <scope>NUCLEOTIDE SEQUENCE</scope>
    <source>
        <strain evidence="5">CCMP2712</strain>
    </source>
</reference>
<evidence type="ECO:0000313" key="4">
    <source>
        <dbReference type="EnsemblProtists" id="EKX39707"/>
    </source>
</evidence>
<dbReference type="EnsemblProtists" id="EKX39707">
    <property type="protein sequence ID" value="EKX39707"/>
    <property type="gene ID" value="GUITHDRAFT_154349"/>
</dbReference>
<sequence>MTRQGVLWAGGAAFSTALILLTWMAPASRVTRQRAVLESAILPPKAFRDWVYENTKTSATPSNEIPMDRFSGRGLGKSRQTVMPGYEEQDAKELREAYEEKYRSLQPDMEKLDAEIAKEGETPELREQKLKLDEELKDAKDAWMAAQGKVIRLNKELVNGKLYHWNKENGLGGSDNFVPVEEAHAQLIGGGYGKRYSIVDWLAGE</sequence>
<gene>
    <name evidence="3" type="ORF">GUITHDRAFT_154349</name>
</gene>
<evidence type="ECO:0000256" key="1">
    <source>
        <dbReference type="SAM" id="MobiDB-lite"/>
    </source>
</evidence>
<evidence type="ECO:0000256" key="2">
    <source>
        <dbReference type="SAM" id="Phobius"/>
    </source>
</evidence>
<keyword evidence="2" id="KW-1133">Transmembrane helix</keyword>
<dbReference type="Proteomes" id="UP000011087">
    <property type="component" value="Unassembled WGS sequence"/>
</dbReference>
<keyword evidence="2" id="KW-0472">Membrane</keyword>
<dbReference type="HOGENOM" id="CLU_1339737_0_0_1"/>
<proteinExistence type="predicted"/>
<dbReference type="RefSeq" id="XP_005826687.1">
    <property type="nucleotide sequence ID" value="XM_005826630.1"/>
</dbReference>
<dbReference type="OrthoDB" id="10586977at2759"/>
<keyword evidence="2" id="KW-0812">Transmembrane</keyword>
<accession>L1IUB5</accession>
<feature type="transmembrane region" description="Helical" evidence="2">
    <location>
        <begin position="6"/>
        <end position="25"/>
    </location>
</feature>
<dbReference type="AlphaFoldDB" id="L1IUB5"/>
<dbReference type="PaxDb" id="55529-EKX39707"/>
<reference evidence="3 5" key="1">
    <citation type="journal article" date="2012" name="Nature">
        <title>Algal genomes reveal evolutionary mosaicism and the fate of nucleomorphs.</title>
        <authorList>
            <consortium name="DOE Joint Genome Institute"/>
            <person name="Curtis B.A."/>
            <person name="Tanifuji G."/>
            <person name="Burki F."/>
            <person name="Gruber A."/>
            <person name="Irimia M."/>
            <person name="Maruyama S."/>
            <person name="Arias M.C."/>
            <person name="Ball S.G."/>
            <person name="Gile G.H."/>
            <person name="Hirakawa Y."/>
            <person name="Hopkins J.F."/>
            <person name="Kuo A."/>
            <person name="Rensing S.A."/>
            <person name="Schmutz J."/>
            <person name="Symeonidi A."/>
            <person name="Elias M."/>
            <person name="Eveleigh R.J."/>
            <person name="Herman E.K."/>
            <person name="Klute M.J."/>
            <person name="Nakayama T."/>
            <person name="Obornik M."/>
            <person name="Reyes-Prieto A."/>
            <person name="Armbrust E.V."/>
            <person name="Aves S.J."/>
            <person name="Beiko R.G."/>
            <person name="Coutinho P."/>
            <person name="Dacks J.B."/>
            <person name="Durnford D.G."/>
            <person name="Fast N.M."/>
            <person name="Green B.R."/>
            <person name="Grisdale C.J."/>
            <person name="Hempel F."/>
            <person name="Henrissat B."/>
            <person name="Hoppner M.P."/>
            <person name="Ishida K."/>
            <person name="Kim E."/>
            <person name="Koreny L."/>
            <person name="Kroth P.G."/>
            <person name="Liu Y."/>
            <person name="Malik S.B."/>
            <person name="Maier U.G."/>
            <person name="McRose D."/>
            <person name="Mock T."/>
            <person name="Neilson J.A."/>
            <person name="Onodera N.T."/>
            <person name="Poole A.M."/>
            <person name="Pritham E.J."/>
            <person name="Richards T.A."/>
            <person name="Rocap G."/>
            <person name="Roy S.W."/>
            <person name="Sarai C."/>
            <person name="Schaack S."/>
            <person name="Shirato S."/>
            <person name="Slamovits C.H."/>
            <person name="Spencer D.F."/>
            <person name="Suzuki S."/>
            <person name="Worden A.Z."/>
            <person name="Zauner S."/>
            <person name="Barry K."/>
            <person name="Bell C."/>
            <person name="Bharti A.K."/>
            <person name="Crow J.A."/>
            <person name="Grimwood J."/>
            <person name="Kramer R."/>
            <person name="Lindquist E."/>
            <person name="Lucas S."/>
            <person name="Salamov A."/>
            <person name="McFadden G.I."/>
            <person name="Lane C.E."/>
            <person name="Keeling P.J."/>
            <person name="Gray M.W."/>
            <person name="Grigoriev I.V."/>
            <person name="Archibald J.M."/>
        </authorList>
    </citation>
    <scope>NUCLEOTIDE SEQUENCE</scope>
    <source>
        <strain evidence="3 5">CCMP2712</strain>
    </source>
</reference>
<protein>
    <submittedName>
        <fullName evidence="3 4">Uncharacterized protein</fullName>
    </submittedName>
</protein>
<reference evidence="4" key="3">
    <citation type="submission" date="2016-03" db="UniProtKB">
        <authorList>
            <consortium name="EnsemblProtists"/>
        </authorList>
    </citation>
    <scope>IDENTIFICATION</scope>
</reference>